<dbReference type="Proteomes" id="UP001474181">
    <property type="component" value="Unassembled WGS sequence"/>
</dbReference>
<dbReference type="PROSITE" id="PS50231">
    <property type="entry name" value="RICIN_B_LECTIN"/>
    <property type="match status" value="1"/>
</dbReference>
<protein>
    <submittedName>
        <fullName evidence="2">Ricin-type beta-trefoil lectin domain protein</fullName>
    </submittedName>
</protein>
<feature type="domain" description="Ricin B lectin" evidence="1">
    <location>
        <begin position="10"/>
        <end position="131"/>
    </location>
</feature>
<dbReference type="Gene3D" id="2.80.10.50">
    <property type="match status" value="2"/>
</dbReference>
<dbReference type="CDD" id="cd00161">
    <property type="entry name" value="beta-trefoil_Ricin-like"/>
    <property type="match status" value="1"/>
</dbReference>
<dbReference type="InterPro" id="IPR035992">
    <property type="entry name" value="Ricin_B-like_lectins"/>
</dbReference>
<dbReference type="Pfam" id="PF00652">
    <property type="entry name" value="Ricin_B_lectin"/>
    <property type="match status" value="1"/>
</dbReference>
<name>A0ABV1WPY2_9ACTN</name>
<sequence length="133" mass="14606">MADQATAVPQYFQITTHLNGKCLASNGDNVEVQTCNAGTGNQLWYWSGRKLVNGAEQHCLDVKNGEVNAAAQVVGDCHGPANQRWYKDGNWLRTEVNNQCLSIQNSGDPSEHAGINLRNCGPYAWQYWNLPGA</sequence>
<evidence type="ECO:0000259" key="1">
    <source>
        <dbReference type="SMART" id="SM00458"/>
    </source>
</evidence>
<dbReference type="RefSeq" id="WP_350777669.1">
    <property type="nucleotide sequence ID" value="NZ_JBEPEK010000024.1"/>
</dbReference>
<gene>
    <name evidence="2" type="ORF">ABT404_05425</name>
</gene>
<evidence type="ECO:0000313" key="3">
    <source>
        <dbReference type="Proteomes" id="UP001474181"/>
    </source>
</evidence>
<dbReference type="SMART" id="SM00458">
    <property type="entry name" value="RICIN"/>
    <property type="match status" value="1"/>
</dbReference>
<accession>A0ABV1WPY2</accession>
<proteinExistence type="predicted"/>
<keyword evidence="3" id="KW-1185">Reference proteome</keyword>
<dbReference type="SUPFAM" id="SSF50370">
    <property type="entry name" value="Ricin B-like lectins"/>
    <property type="match status" value="1"/>
</dbReference>
<comment type="caution">
    <text evidence="2">The sequence shown here is derived from an EMBL/GenBank/DDBJ whole genome shotgun (WGS) entry which is preliminary data.</text>
</comment>
<dbReference type="EMBL" id="JBEPEK010000024">
    <property type="protein sequence ID" value="MER7178912.1"/>
    <property type="molecule type" value="Genomic_DNA"/>
</dbReference>
<reference evidence="2 3" key="1">
    <citation type="submission" date="2024-06" db="EMBL/GenBank/DDBJ databases">
        <title>The Natural Products Discovery Center: Release of the First 8490 Sequenced Strains for Exploring Actinobacteria Biosynthetic Diversity.</title>
        <authorList>
            <person name="Kalkreuter E."/>
            <person name="Kautsar S.A."/>
            <person name="Yang D."/>
            <person name="Bader C.D."/>
            <person name="Teijaro C.N."/>
            <person name="Fluegel L."/>
            <person name="Davis C.M."/>
            <person name="Simpson J.R."/>
            <person name="Lauterbach L."/>
            <person name="Steele A.D."/>
            <person name="Gui C."/>
            <person name="Meng S."/>
            <person name="Li G."/>
            <person name="Viehrig K."/>
            <person name="Ye F."/>
            <person name="Su P."/>
            <person name="Kiefer A.F."/>
            <person name="Nichols A."/>
            <person name="Cepeda A.J."/>
            <person name="Yan W."/>
            <person name="Fan B."/>
            <person name="Jiang Y."/>
            <person name="Adhikari A."/>
            <person name="Zheng C.-J."/>
            <person name="Schuster L."/>
            <person name="Cowan T.M."/>
            <person name="Smanski M.J."/>
            <person name="Chevrette M.G."/>
            <person name="De Carvalho L.P.S."/>
            <person name="Shen B."/>
        </authorList>
    </citation>
    <scope>NUCLEOTIDE SEQUENCE [LARGE SCALE GENOMIC DNA]</scope>
    <source>
        <strain evidence="2 3">NPDC000234</strain>
    </source>
</reference>
<evidence type="ECO:0000313" key="2">
    <source>
        <dbReference type="EMBL" id="MER7178912.1"/>
    </source>
</evidence>
<organism evidence="2 3">
    <name type="scientific">Streptomyces hyaluromycini</name>
    <dbReference type="NCBI Taxonomy" id="1377993"/>
    <lineage>
        <taxon>Bacteria</taxon>
        <taxon>Bacillati</taxon>
        <taxon>Actinomycetota</taxon>
        <taxon>Actinomycetes</taxon>
        <taxon>Kitasatosporales</taxon>
        <taxon>Streptomycetaceae</taxon>
        <taxon>Streptomyces</taxon>
    </lineage>
</organism>
<dbReference type="InterPro" id="IPR000772">
    <property type="entry name" value="Ricin_B_lectin"/>
</dbReference>